<dbReference type="EMBL" id="JAZDQP010000017">
    <property type="protein sequence ID" value="MEE1869061.1"/>
    <property type="molecule type" value="Genomic_DNA"/>
</dbReference>
<sequence>MNQVVMITGPASTAERGWLKPAFPFSVRAHFFLQERSAPDADGGHCYAWRSLCGVDAFTGSRTPMFEAGNWTRCKKCEKQIGKEQAA</sequence>
<evidence type="ECO:0000313" key="1">
    <source>
        <dbReference type="EMBL" id="MEE1869061.1"/>
    </source>
</evidence>
<evidence type="ECO:0000313" key="2">
    <source>
        <dbReference type="Proteomes" id="UP001307839"/>
    </source>
</evidence>
<proteinExistence type="predicted"/>
<dbReference type="AlphaFoldDB" id="A0AB35X175"/>
<comment type="caution">
    <text evidence="1">The sequence shown here is derived from an EMBL/GenBank/DDBJ whole genome shotgun (WGS) entry which is preliminary data.</text>
</comment>
<accession>A0AB35X175</accession>
<reference evidence="1 2" key="1">
    <citation type="submission" date="2024-01" db="EMBL/GenBank/DDBJ databases">
        <title>Unpublished Manusciprt.</title>
        <authorList>
            <person name="Duman M."/>
            <person name="Valdes E.G."/>
            <person name="Ajmi N."/>
            <person name="Altun S."/>
            <person name="Saticioglu I.B."/>
        </authorList>
    </citation>
    <scope>NUCLEOTIDE SEQUENCE [LARGE SCALE GENOMIC DNA]</scope>
    <source>
        <strain evidence="1 2">120P</strain>
    </source>
</reference>
<dbReference type="Proteomes" id="UP001307839">
    <property type="component" value="Unassembled WGS sequence"/>
</dbReference>
<name>A0AB35X175_9PSED</name>
<dbReference type="RefSeq" id="WP_330080558.1">
    <property type="nucleotide sequence ID" value="NZ_JAZDCU010000015.1"/>
</dbReference>
<gene>
    <name evidence="1" type="ORF">V0R53_21995</name>
</gene>
<protein>
    <submittedName>
        <fullName evidence="1">Uncharacterized protein</fullName>
    </submittedName>
</protein>
<organism evidence="1 2">
    <name type="scientific">Pseudomonas auratipiscis</name>
    <dbReference type="NCBI Taxonomy" id="3115853"/>
    <lineage>
        <taxon>Bacteria</taxon>
        <taxon>Pseudomonadati</taxon>
        <taxon>Pseudomonadota</taxon>
        <taxon>Gammaproteobacteria</taxon>
        <taxon>Pseudomonadales</taxon>
        <taxon>Pseudomonadaceae</taxon>
        <taxon>Pseudomonas</taxon>
    </lineage>
</organism>
<keyword evidence="2" id="KW-1185">Reference proteome</keyword>